<keyword evidence="3" id="KW-1185">Reference proteome</keyword>
<dbReference type="Proteomes" id="UP000555103">
    <property type="component" value="Unassembled WGS sequence"/>
</dbReference>
<comment type="caution">
    <text evidence="2">The sequence shown here is derived from an EMBL/GenBank/DDBJ whole genome shotgun (WGS) entry which is preliminary data.</text>
</comment>
<dbReference type="EMBL" id="JACIEP010000001">
    <property type="protein sequence ID" value="MBB4034420.1"/>
    <property type="molecule type" value="Genomic_DNA"/>
</dbReference>
<proteinExistence type="predicted"/>
<feature type="signal peptide" evidence="1">
    <location>
        <begin position="1"/>
        <end position="20"/>
    </location>
</feature>
<evidence type="ECO:0000313" key="3">
    <source>
        <dbReference type="Proteomes" id="UP000555103"/>
    </source>
</evidence>
<dbReference type="PROSITE" id="PS51257">
    <property type="entry name" value="PROKAR_LIPOPROTEIN"/>
    <property type="match status" value="1"/>
</dbReference>
<dbReference type="Gene3D" id="2.60.40.2620">
    <property type="entry name" value="Fimbrillin-like"/>
    <property type="match status" value="1"/>
</dbReference>
<dbReference type="InterPro" id="IPR042278">
    <property type="entry name" value="Mfa-like_1_N"/>
</dbReference>
<reference evidence="2 3" key="1">
    <citation type="submission" date="2020-08" db="EMBL/GenBank/DDBJ databases">
        <title>Genomic Encyclopedia of Type Strains, Phase IV (KMG-IV): sequencing the most valuable type-strain genomes for metagenomic binning, comparative biology and taxonomic classification.</title>
        <authorList>
            <person name="Goeker M."/>
        </authorList>
    </citation>
    <scope>NUCLEOTIDE SEQUENCE [LARGE SCALE GENOMIC DNA]</scope>
    <source>
        <strain evidence="2 3">DSM 104969</strain>
    </source>
</reference>
<name>A0A840CEP3_9BACT</name>
<protein>
    <recommendedName>
        <fullName evidence="4">Fibrobacter succinogenes major paralogous domain-containing protein</fullName>
    </recommendedName>
</protein>
<dbReference type="Pfam" id="PF13149">
    <property type="entry name" value="Mfa_like_1"/>
    <property type="match status" value="1"/>
</dbReference>
<feature type="chain" id="PRO_5032374303" description="Fibrobacter succinogenes major paralogous domain-containing protein" evidence="1">
    <location>
        <begin position="21"/>
        <end position="578"/>
    </location>
</feature>
<dbReference type="CDD" id="cd13120">
    <property type="entry name" value="BF2867_like_N"/>
    <property type="match status" value="1"/>
</dbReference>
<evidence type="ECO:0008006" key="4">
    <source>
        <dbReference type="Google" id="ProtNLM"/>
    </source>
</evidence>
<dbReference type="AlphaFoldDB" id="A0A840CEP3"/>
<sequence length="578" mass="63610">MYKFKIITCTFLIAVLCACSSDDDNNSFESKAVELSIESSYNFKAGDAIGLFVEKRSDRNTQSVAGNSNYKTNIKWIYQEDGNWSPAGSDDIIYTSEDGMPLDIYAYYPYTGQAGTNEISISSVSCIMTGRVLNVGNDNTQVKLALQNKNTLVKVVIPDMDILSTVQVTLKGALSGGTLYPAKLGEDDDFKASESNSDQTLTFDNGCFIAYLPEQVLAGNKLLLDIKDGDKTINYNLPEQFRVEENKENIIPVNYTVDNLSDLPNTFMVKPGEDIYISAQKAYKIWKTNSLLLSTSPDLSGEVSSQAVWQEDSYEVVEDIEVIGSGENAIIHVKTKTDKEGNAVIALKIGETIRWSWQLWVSDYNPLSKENGTTYDFNGLTFMDRNLGATGNPKAGGDRTFGLYYQWGRKDPFPTRGNVEMAEVTSEIKTNLANSIIYPNTYITSSSGQNDWYTKTGSLGLDRWDGEQNTKTPFDPCPKGWRVAATGSDGESPWNGLVLPEDENKWGSGWHFEETPLLGYYPAAGQRTAIGGTTYAGSAGFYHTAKSGTTLRLDFTSVNLSFGGGKAAGRSVRCVKEY</sequence>
<gene>
    <name evidence="2" type="ORF">GGR21_000305</name>
</gene>
<organism evidence="2 3">
    <name type="scientific">Dysgonomonas hofstadii</name>
    <dbReference type="NCBI Taxonomy" id="637886"/>
    <lineage>
        <taxon>Bacteria</taxon>
        <taxon>Pseudomonadati</taxon>
        <taxon>Bacteroidota</taxon>
        <taxon>Bacteroidia</taxon>
        <taxon>Bacteroidales</taxon>
        <taxon>Dysgonomonadaceae</taxon>
        <taxon>Dysgonomonas</taxon>
    </lineage>
</organism>
<keyword evidence="1" id="KW-0732">Signal</keyword>
<accession>A0A840CEP3</accession>
<evidence type="ECO:0000313" key="2">
    <source>
        <dbReference type="EMBL" id="MBB4034420.1"/>
    </source>
</evidence>
<dbReference type="RefSeq" id="WP_183305358.1">
    <property type="nucleotide sequence ID" value="NZ_JACIEP010000001.1"/>
</dbReference>
<evidence type="ECO:0000256" key="1">
    <source>
        <dbReference type="SAM" id="SignalP"/>
    </source>
</evidence>
<dbReference type="InterPro" id="IPR025049">
    <property type="entry name" value="Mfa-like_1"/>
</dbReference>